<dbReference type="GO" id="GO:0005634">
    <property type="term" value="C:nucleus"/>
    <property type="evidence" value="ECO:0007669"/>
    <property type="project" value="InterPro"/>
</dbReference>
<dbReference type="Gene3D" id="3.40.1800.20">
    <property type="match status" value="1"/>
</dbReference>
<dbReference type="SUPFAM" id="SSF57716">
    <property type="entry name" value="Glucocorticoid receptor-like (DNA-binding domain)"/>
    <property type="match status" value="1"/>
</dbReference>
<keyword evidence="1" id="KW-0479">Metal-binding</keyword>
<reference evidence="3" key="1">
    <citation type="submission" date="2022-01" db="EMBL/GenBank/DDBJ databases">
        <authorList>
            <person name="King R."/>
        </authorList>
    </citation>
    <scope>NUCLEOTIDE SEQUENCE</scope>
</reference>
<dbReference type="AlphaFoldDB" id="A0A9N9WPB6"/>
<feature type="binding site" evidence="1">
    <location>
        <position position="11"/>
    </location>
    <ligand>
        <name>Zn(2+)</name>
        <dbReference type="ChEBI" id="CHEBI:29105"/>
    </ligand>
</feature>
<accession>A0A9N9WPB6</accession>
<dbReference type="InterPro" id="IPR012934">
    <property type="entry name" value="Znf_AD"/>
</dbReference>
<protein>
    <recommendedName>
        <fullName evidence="2">ZAD domain-containing protein</fullName>
    </recommendedName>
</protein>
<dbReference type="Pfam" id="PF07776">
    <property type="entry name" value="zf-AD"/>
    <property type="match status" value="1"/>
</dbReference>
<feature type="binding site" evidence="1">
    <location>
        <position position="54"/>
    </location>
    <ligand>
        <name>Zn(2+)</name>
        <dbReference type="ChEBI" id="CHEBI:29105"/>
    </ligand>
</feature>
<keyword evidence="1" id="KW-0863">Zinc-finger</keyword>
<reference evidence="3" key="2">
    <citation type="submission" date="2022-10" db="EMBL/GenBank/DDBJ databases">
        <authorList>
            <consortium name="ENA_rothamsted_submissions"/>
            <consortium name="culmorum"/>
            <person name="King R."/>
        </authorList>
    </citation>
    <scope>NUCLEOTIDE SEQUENCE</scope>
</reference>
<evidence type="ECO:0000313" key="4">
    <source>
        <dbReference type="Proteomes" id="UP001153620"/>
    </source>
</evidence>
<dbReference type="SMART" id="SM00868">
    <property type="entry name" value="zf-AD"/>
    <property type="match status" value="1"/>
</dbReference>
<dbReference type="Proteomes" id="UP001153620">
    <property type="component" value="Chromosome 2"/>
</dbReference>
<feature type="binding site" evidence="1">
    <location>
        <position position="57"/>
    </location>
    <ligand>
        <name>Zn(2+)</name>
        <dbReference type="ChEBI" id="CHEBI:29105"/>
    </ligand>
</feature>
<dbReference type="PROSITE" id="PS51915">
    <property type="entry name" value="ZAD"/>
    <property type="match status" value="1"/>
</dbReference>
<evidence type="ECO:0000259" key="2">
    <source>
        <dbReference type="PROSITE" id="PS51915"/>
    </source>
</evidence>
<evidence type="ECO:0000256" key="1">
    <source>
        <dbReference type="PROSITE-ProRule" id="PRU01263"/>
    </source>
</evidence>
<keyword evidence="1" id="KW-0862">Zinc</keyword>
<proteinExistence type="predicted"/>
<gene>
    <name evidence="3" type="ORF">CHIRRI_LOCUS6479</name>
</gene>
<keyword evidence="4" id="KW-1185">Reference proteome</keyword>
<organism evidence="3 4">
    <name type="scientific">Chironomus riparius</name>
    <dbReference type="NCBI Taxonomy" id="315576"/>
    <lineage>
        <taxon>Eukaryota</taxon>
        <taxon>Metazoa</taxon>
        <taxon>Ecdysozoa</taxon>
        <taxon>Arthropoda</taxon>
        <taxon>Hexapoda</taxon>
        <taxon>Insecta</taxon>
        <taxon>Pterygota</taxon>
        <taxon>Neoptera</taxon>
        <taxon>Endopterygota</taxon>
        <taxon>Diptera</taxon>
        <taxon>Nematocera</taxon>
        <taxon>Chironomoidea</taxon>
        <taxon>Chironomidae</taxon>
        <taxon>Chironominae</taxon>
        <taxon>Chironomus</taxon>
    </lineage>
</organism>
<feature type="domain" description="ZAD" evidence="2">
    <location>
        <begin position="6"/>
        <end position="81"/>
    </location>
</feature>
<evidence type="ECO:0000313" key="3">
    <source>
        <dbReference type="EMBL" id="CAG9803581.1"/>
    </source>
</evidence>
<dbReference type="EMBL" id="OU895878">
    <property type="protein sequence ID" value="CAG9803581.1"/>
    <property type="molecule type" value="Genomic_DNA"/>
</dbReference>
<feature type="binding site" evidence="1">
    <location>
        <position position="8"/>
    </location>
    <ligand>
        <name>Zn(2+)</name>
        <dbReference type="ChEBI" id="CHEBI:29105"/>
    </ligand>
</feature>
<name>A0A9N9WPB6_9DIPT</name>
<dbReference type="GO" id="GO:0008270">
    <property type="term" value="F:zinc ion binding"/>
    <property type="evidence" value="ECO:0007669"/>
    <property type="project" value="UniProtKB-UniRule"/>
</dbReference>
<sequence>MAYTFDVCRICLSNNRKGKFISLNKPENAVLLENFYKCFGSKLSKDRKKHILMCKICILTMNKFSKVVENVQQHNKLYANICIFKNEQNRK</sequence>